<accession>A0ABD5M572</accession>
<evidence type="ECO:0008006" key="4">
    <source>
        <dbReference type="Google" id="ProtNLM"/>
    </source>
</evidence>
<dbReference type="RefSeq" id="WP_371163434.1">
    <property type="nucleotide sequence ID" value="NZ_JBEDNY010000007.1"/>
</dbReference>
<feature type="compositionally biased region" description="Basic and acidic residues" evidence="1">
    <location>
        <begin position="127"/>
        <end position="137"/>
    </location>
</feature>
<comment type="caution">
    <text evidence="2">The sequence shown here is derived from an EMBL/GenBank/DDBJ whole genome shotgun (WGS) entry which is preliminary data.</text>
</comment>
<feature type="region of interest" description="Disordered" evidence="1">
    <location>
        <begin position="378"/>
        <end position="410"/>
    </location>
</feature>
<feature type="compositionally biased region" description="Polar residues" evidence="1">
    <location>
        <begin position="109"/>
        <end position="126"/>
    </location>
</feature>
<protein>
    <recommendedName>
        <fullName evidence="4">S1 motif domain-containing protein</fullName>
    </recommendedName>
</protein>
<evidence type="ECO:0000313" key="3">
    <source>
        <dbReference type="Proteomes" id="UP001567572"/>
    </source>
</evidence>
<gene>
    <name evidence="2" type="ORF">ABNG04_16355</name>
</gene>
<evidence type="ECO:0000256" key="1">
    <source>
        <dbReference type="SAM" id="MobiDB-lite"/>
    </source>
</evidence>
<proteinExistence type="predicted"/>
<name>A0ABD5M572_9EURY</name>
<keyword evidence="3" id="KW-1185">Reference proteome</keyword>
<feature type="compositionally biased region" description="Basic and acidic residues" evidence="1">
    <location>
        <begin position="378"/>
        <end position="399"/>
    </location>
</feature>
<feature type="region of interest" description="Disordered" evidence="1">
    <location>
        <begin position="67"/>
        <end position="141"/>
    </location>
</feature>
<evidence type="ECO:0000313" key="2">
    <source>
        <dbReference type="EMBL" id="MEZ3165411.1"/>
    </source>
</evidence>
<reference evidence="2 3" key="1">
    <citation type="submission" date="2024-06" db="EMBL/GenBank/DDBJ databases">
        <title>Halorubrum miltondacostae sp. nov., a potential PHA producer isolated from an inland solar saltern in Rio Maior, Portugal.</title>
        <authorList>
            <person name="Albuquerque L."/>
            <person name="Viver T."/>
            <person name="Barroso C."/>
            <person name="Claudino R."/>
            <person name="Galvan M."/>
            <person name="Simoes G."/>
            <person name="Lobo Da Cunha A."/>
            <person name="Egas C."/>
        </authorList>
    </citation>
    <scope>NUCLEOTIDE SEQUENCE [LARGE SCALE GENOMIC DNA]</scope>
    <source>
        <strain evidence="2 3">RMP-11</strain>
    </source>
</reference>
<dbReference type="AlphaFoldDB" id="A0ABD5M572"/>
<dbReference type="EMBL" id="JBEDNY010000007">
    <property type="protein sequence ID" value="MEZ3165411.1"/>
    <property type="molecule type" value="Genomic_DNA"/>
</dbReference>
<dbReference type="Proteomes" id="UP001567572">
    <property type="component" value="Unassembled WGS sequence"/>
</dbReference>
<organism evidence="2 3">
    <name type="scientific">Halorubrum miltondacostae</name>
    <dbReference type="NCBI Taxonomy" id="3076378"/>
    <lineage>
        <taxon>Archaea</taxon>
        <taxon>Methanobacteriati</taxon>
        <taxon>Methanobacteriota</taxon>
        <taxon>Stenosarchaea group</taxon>
        <taxon>Halobacteria</taxon>
        <taxon>Halobacteriales</taxon>
        <taxon>Haloferacaceae</taxon>
        <taxon>Halorubrum</taxon>
    </lineage>
</organism>
<feature type="compositionally biased region" description="Polar residues" evidence="1">
    <location>
        <begin position="67"/>
        <end position="85"/>
    </location>
</feature>
<sequence length="567" mass="64576">MPVIHRYTDKSGIYLRSSIDGTFVTFQLTPAAERFLRNQKYSDGDSISWSLIKPLWEEDHVYTGESGTTFSVSDVQDSSEGTNPPTDAEVDALNEFLNPEGTSVDDQETPQSNKAQKTDSKTSQSETKQESHTKNKTWEIPTTVRHFLNNTASGVSGKADIRRLIDRTKDRDETLESIQQLVRHPIQIEDFSVDTDDFPCYDLNSREIKWKCCDKRGTEADFVHTISANTSSEQVLKVQGGGISSWTATDGPPKEGHLDKLLEALPPIFEFHYKFDQYCINDEKWTFSNSDLRQFTESQRKEILEKLDSIRNAIRSVEEDEFVRGRVVSLNRFFDIEIGDSGIYAVGHRKRYEGSKLSIGDEVGFTVNRVKDEIHAHEIQPWEEVPKRSTQKSDSKDNATDSSEDDERELPIDLPEDILSIIEGWIDDWEQFSSQVSLTIDFADQGAAIQESIRKFSSNPQLDIVGLEMTDDGNLSYRLSLQDEEGYWICIHHLTGDTMDFEVEIHPREGIGHAAQIVNGKYEYWRPISPDTSTTLIDRHEYVVSTAKYVPYVTEALSSFEDYTVHS</sequence>